<protein>
    <submittedName>
        <fullName evidence="1">Uncharacterized protein</fullName>
    </submittedName>
</protein>
<reference evidence="1 2" key="1">
    <citation type="journal article" date="2018" name="PLoS ONE">
        <title>The draft genome of Kipferlia bialata reveals reductive genome evolution in fornicate parasites.</title>
        <authorList>
            <person name="Tanifuji G."/>
            <person name="Takabayashi S."/>
            <person name="Kume K."/>
            <person name="Takagi M."/>
            <person name="Nakayama T."/>
            <person name="Kamikawa R."/>
            <person name="Inagaki Y."/>
            <person name="Hashimoto T."/>
        </authorList>
    </citation>
    <scope>NUCLEOTIDE SEQUENCE [LARGE SCALE GENOMIC DNA]</scope>
    <source>
        <strain evidence="1">NY0173</strain>
    </source>
</reference>
<dbReference type="Proteomes" id="UP000265618">
    <property type="component" value="Unassembled WGS sequence"/>
</dbReference>
<feature type="non-terminal residue" evidence="1">
    <location>
        <position position="110"/>
    </location>
</feature>
<accession>A0A391NQ37</accession>
<evidence type="ECO:0000313" key="2">
    <source>
        <dbReference type="Proteomes" id="UP000265618"/>
    </source>
</evidence>
<sequence length="110" mass="12140">MFRRPFSVDTREVIADEDCECHLCGAPLLSGTGVREVGGVPTCPRHYGYKVGPRVTQERDRQRAYYGNFRVGLRGPRGVPGGEGEGEGEGMSVEFSFDPRMLLATLPLKH</sequence>
<proteinExistence type="predicted"/>
<organism evidence="1 2">
    <name type="scientific">Kipferlia bialata</name>
    <dbReference type="NCBI Taxonomy" id="797122"/>
    <lineage>
        <taxon>Eukaryota</taxon>
        <taxon>Metamonada</taxon>
        <taxon>Carpediemonas-like organisms</taxon>
        <taxon>Kipferlia</taxon>
    </lineage>
</organism>
<name>A0A391NQ37_9EUKA</name>
<dbReference type="AlphaFoldDB" id="A0A391NQ37"/>
<evidence type="ECO:0000313" key="1">
    <source>
        <dbReference type="EMBL" id="GCA62990.1"/>
    </source>
</evidence>
<gene>
    <name evidence="1" type="ORF">KIPB_007168</name>
</gene>
<comment type="caution">
    <text evidence="1">The sequence shown here is derived from an EMBL/GenBank/DDBJ whole genome shotgun (WGS) entry which is preliminary data.</text>
</comment>
<dbReference type="EMBL" id="BDIP01001971">
    <property type="protein sequence ID" value="GCA62990.1"/>
    <property type="molecule type" value="Genomic_DNA"/>
</dbReference>
<keyword evidence="2" id="KW-1185">Reference proteome</keyword>